<name>A0A4Y9ZVH3_9AGAM</name>
<proteinExistence type="predicted"/>
<comment type="caution">
    <text evidence="2">The sequence shown here is derived from an EMBL/GenBank/DDBJ whole genome shotgun (WGS) entry which is preliminary data.</text>
</comment>
<protein>
    <submittedName>
        <fullName evidence="2">Uncharacterized protein</fullName>
    </submittedName>
</protein>
<evidence type="ECO:0000313" key="3">
    <source>
        <dbReference type="Proteomes" id="UP000298061"/>
    </source>
</evidence>
<dbReference type="Proteomes" id="UP000298061">
    <property type="component" value="Unassembled WGS sequence"/>
</dbReference>
<feature type="compositionally biased region" description="Basic and acidic residues" evidence="1">
    <location>
        <begin position="21"/>
        <end position="30"/>
    </location>
</feature>
<feature type="region of interest" description="Disordered" evidence="1">
    <location>
        <begin position="1"/>
        <end position="30"/>
    </location>
</feature>
<sequence length="373" mass="42944">MSNKRARGLSVTTAHPSSKKARGDGHQEVDCAPERDSVKLYVWAFEDFAIDDRPLAAALPNDLEKLKTWNPKSPDDREGIPELLVLKFPHHHKSLDEDVEGKSRGIVELLQLYKPKEHQSFNPFKISRDGNSHRALMEFTLVNKLPELGLFAAVSINGIQYSSESQSVKDCLTGPHRLYSQGYKWVTAVRIEHEIKTVRSIQRLLRVHIPSAHDDDDESDVVDNEDPEVVIQSDTIKLYAWTYEYEWGQDPKLSAILPSILDKFNVWKPKDKDDDTGLPNLLELNLREHADFQEDIEWRSRDIAKLFKPFLRKDSEFWVYINCEPNFALLEVAVSKDQPQISPFAAVDISIARYYPLDGFMSCDRDKEHYLQK</sequence>
<evidence type="ECO:0000256" key="1">
    <source>
        <dbReference type="SAM" id="MobiDB-lite"/>
    </source>
</evidence>
<keyword evidence="3" id="KW-1185">Reference proteome</keyword>
<evidence type="ECO:0000313" key="2">
    <source>
        <dbReference type="EMBL" id="TFY78160.1"/>
    </source>
</evidence>
<organism evidence="2 3">
    <name type="scientific">Hericium alpestre</name>
    <dbReference type="NCBI Taxonomy" id="135208"/>
    <lineage>
        <taxon>Eukaryota</taxon>
        <taxon>Fungi</taxon>
        <taxon>Dikarya</taxon>
        <taxon>Basidiomycota</taxon>
        <taxon>Agaricomycotina</taxon>
        <taxon>Agaricomycetes</taxon>
        <taxon>Russulales</taxon>
        <taxon>Hericiaceae</taxon>
        <taxon>Hericium</taxon>
    </lineage>
</organism>
<dbReference type="AlphaFoldDB" id="A0A4Y9ZVH3"/>
<dbReference type="EMBL" id="SFCI01000737">
    <property type="protein sequence ID" value="TFY78160.1"/>
    <property type="molecule type" value="Genomic_DNA"/>
</dbReference>
<gene>
    <name evidence="2" type="ORF">EWM64_g5850</name>
</gene>
<reference evidence="2 3" key="1">
    <citation type="submission" date="2019-02" db="EMBL/GenBank/DDBJ databases">
        <title>Genome sequencing of the rare red list fungi Hericium alpestre (H. flagellum).</title>
        <authorList>
            <person name="Buettner E."/>
            <person name="Kellner H."/>
        </authorList>
    </citation>
    <scope>NUCLEOTIDE SEQUENCE [LARGE SCALE GENOMIC DNA]</scope>
    <source>
        <strain evidence="2 3">DSM 108284</strain>
    </source>
</reference>
<accession>A0A4Y9ZVH3</accession>